<name>I4C6X8_DESTA</name>
<dbReference type="Proteomes" id="UP000006055">
    <property type="component" value="Chromosome"/>
</dbReference>
<evidence type="ECO:0000313" key="3">
    <source>
        <dbReference type="Proteomes" id="UP000006055"/>
    </source>
</evidence>
<accession>I4C6X8</accession>
<proteinExistence type="predicted"/>
<dbReference type="HOGENOM" id="CLU_2751265_0_0_7"/>
<dbReference type="KEGG" id="dti:Desti_2640"/>
<evidence type="ECO:0000313" key="2">
    <source>
        <dbReference type="EMBL" id="AFM25319.1"/>
    </source>
</evidence>
<dbReference type="EMBL" id="CP003360">
    <property type="protein sequence ID" value="AFM25319.1"/>
    <property type="molecule type" value="Genomic_DNA"/>
</dbReference>
<sequence>MMSCSRSRTFLDDDNNVSGIGAGHGNRSLSKNKEVLPMVRLDPGGSPIVAPQVKRVILIQRFRSSGKSTG</sequence>
<keyword evidence="3" id="KW-1185">Reference proteome</keyword>
<organism evidence="2 3">
    <name type="scientific">Desulfomonile tiedjei (strain ATCC 49306 / DSM 6799 / DCB-1)</name>
    <dbReference type="NCBI Taxonomy" id="706587"/>
    <lineage>
        <taxon>Bacteria</taxon>
        <taxon>Pseudomonadati</taxon>
        <taxon>Thermodesulfobacteriota</taxon>
        <taxon>Desulfomonilia</taxon>
        <taxon>Desulfomonilales</taxon>
        <taxon>Desulfomonilaceae</taxon>
        <taxon>Desulfomonile</taxon>
    </lineage>
</organism>
<feature type="region of interest" description="Disordered" evidence="1">
    <location>
        <begin position="1"/>
        <end position="29"/>
    </location>
</feature>
<evidence type="ECO:0000256" key="1">
    <source>
        <dbReference type="SAM" id="MobiDB-lite"/>
    </source>
</evidence>
<gene>
    <name evidence="2" type="ordered locus">Desti_2640</name>
</gene>
<reference evidence="3" key="1">
    <citation type="submission" date="2012-06" db="EMBL/GenBank/DDBJ databases">
        <title>Complete sequence of chromosome of Desulfomonile tiedjei DSM 6799.</title>
        <authorList>
            <person name="Lucas S."/>
            <person name="Copeland A."/>
            <person name="Lapidus A."/>
            <person name="Glavina del Rio T."/>
            <person name="Dalin E."/>
            <person name="Tice H."/>
            <person name="Bruce D."/>
            <person name="Goodwin L."/>
            <person name="Pitluck S."/>
            <person name="Peters L."/>
            <person name="Ovchinnikova G."/>
            <person name="Zeytun A."/>
            <person name="Lu M."/>
            <person name="Kyrpides N."/>
            <person name="Mavromatis K."/>
            <person name="Ivanova N."/>
            <person name="Brettin T."/>
            <person name="Detter J.C."/>
            <person name="Han C."/>
            <person name="Larimer F."/>
            <person name="Land M."/>
            <person name="Hauser L."/>
            <person name="Markowitz V."/>
            <person name="Cheng J.-F."/>
            <person name="Hugenholtz P."/>
            <person name="Woyke T."/>
            <person name="Wu D."/>
            <person name="Spring S."/>
            <person name="Schroeder M."/>
            <person name="Brambilla E."/>
            <person name="Klenk H.-P."/>
            <person name="Eisen J.A."/>
        </authorList>
    </citation>
    <scope>NUCLEOTIDE SEQUENCE [LARGE SCALE GENOMIC DNA]</scope>
    <source>
        <strain evidence="3">ATCC 49306 / DSM 6799 / DCB-1</strain>
    </source>
</reference>
<protein>
    <submittedName>
        <fullName evidence="2">Uncharacterized protein</fullName>
    </submittedName>
</protein>
<dbReference type="AlphaFoldDB" id="I4C6X8"/>